<keyword evidence="2" id="KW-1185">Reference proteome</keyword>
<proteinExistence type="predicted"/>
<reference evidence="2" key="1">
    <citation type="journal article" date="2023" name="Front. Plant Sci.">
        <title>Chromosomal-level genome assembly of Melastoma candidum provides insights into trichome evolution.</title>
        <authorList>
            <person name="Zhong Y."/>
            <person name="Wu W."/>
            <person name="Sun C."/>
            <person name="Zou P."/>
            <person name="Liu Y."/>
            <person name="Dai S."/>
            <person name="Zhou R."/>
        </authorList>
    </citation>
    <scope>NUCLEOTIDE SEQUENCE [LARGE SCALE GENOMIC DNA]</scope>
</reference>
<protein>
    <submittedName>
        <fullName evidence="1">Uncharacterized protein</fullName>
    </submittedName>
</protein>
<accession>A0ACB9SKD4</accession>
<sequence length="359" mass="37772">MDTEGPPDFSRMVSTLSDLSVDHDANTSSSSSSSPSTSSVYSPFSDCNSDRSGSFSSPDNTHLLLVSCASDDLILSLVSDLDPSRPLDLRRRAALELRLLTKNKPDIRSRIARAGAVKPLVSLISSSDPQLQEYCVTAILNLSLCDDNKGLIVSSGAIRPLVRALRSGTATARENAACALLRLSQVEVNKAAIGRAGAILPLVELLETGTSRGKKDAATALYSLCSIKENKVRAVQAGIMRPLVELMADLESNMVDKAAYVASVLAGGGGIQEARIALVEEGGVPVLVEMAEVGTPRQKEIAAVILLAICEQSAVHRGMVVREGAIPPLVALSQTGTTRGKQKAEALVGLLRQPVSAHP</sequence>
<evidence type="ECO:0000313" key="2">
    <source>
        <dbReference type="Proteomes" id="UP001057402"/>
    </source>
</evidence>
<gene>
    <name evidence="1" type="ORF">MLD38_000967</name>
</gene>
<comment type="caution">
    <text evidence="1">The sequence shown here is derived from an EMBL/GenBank/DDBJ whole genome shotgun (WGS) entry which is preliminary data.</text>
</comment>
<dbReference type="EMBL" id="CM042880">
    <property type="protein sequence ID" value="KAI4388657.1"/>
    <property type="molecule type" value="Genomic_DNA"/>
</dbReference>
<evidence type="ECO:0000313" key="1">
    <source>
        <dbReference type="EMBL" id="KAI4388657.1"/>
    </source>
</evidence>
<organism evidence="1 2">
    <name type="scientific">Melastoma candidum</name>
    <dbReference type="NCBI Taxonomy" id="119954"/>
    <lineage>
        <taxon>Eukaryota</taxon>
        <taxon>Viridiplantae</taxon>
        <taxon>Streptophyta</taxon>
        <taxon>Embryophyta</taxon>
        <taxon>Tracheophyta</taxon>
        <taxon>Spermatophyta</taxon>
        <taxon>Magnoliopsida</taxon>
        <taxon>eudicotyledons</taxon>
        <taxon>Gunneridae</taxon>
        <taxon>Pentapetalae</taxon>
        <taxon>rosids</taxon>
        <taxon>malvids</taxon>
        <taxon>Myrtales</taxon>
        <taxon>Melastomataceae</taxon>
        <taxon>Melastomatoideae</taxon>
        <taxon>Melastomateae</taxon>
        <taxon>Melastoma</taxon>
    </lineage>
</organism>
<name>A0ACB9SKD4_9MYRT</name>
<dbReference type="Proteomes" id="UP001057402">
    <property type="component" value="Chromosome 1"/>
</dbReference>